<evidence type="ECO:0000313" key="2">
    <source>
        <dbReference type="Proteomes" id="UP000201728"/>
    </source>
</evidence>
<proteinExistence type="predicted"/>
<dbReference type="AlphaFoldDB" id="A0A222NZL3"/>
<dbReference type="EMBL" id="CP016397">
    <property type="protein sequence ID" value="ASQ45043.1"/>
    <property type="molecule type" value="Genomic_DNA"/>
</dbReference>
<dbReference type="Proteomes" id="UP000201728">
    <property type="component" value="Chromosome"/>
</dbReference>
<protein>
    <submittedName>
        <fullName evidence="1">Uncharacterized protein</fullName>
    </submittedName>
</protein>
<name>A0A222NZL3_9GAMM</name>
<gene>
    <name evidence="1" type="ORF">clem_02405</name>
</gene>
<organism evidence="1 2">
    <name type="scientific">Legionella clemsonensis</name>
    <dbReference type="NCBI Taxonomy" id="1867846"/>
    <lineage>
        <taxon>Bacteria</taxon>
        <taxon>Pseudomonadati</taxon>
        <taxon>Pseudomonadota</taxon>
        <taxon>Gammaproteobacteria</taxon>
        <taxon>Legionellales</taxon>
        <taxon>Legionellaceae</taxon>
        <taxon>Legionella</taxon>
    </lineage>
</organism>
<keyword evidence="2" id="KW-1185">Reference proteome</keyword>
<accession>A0A222NZL3</accession>
<dbReference type="KEGG" id="lcd:clem_02405"/>
<sequence>MLYTTILNLIRLKLIQLIIRRVIASRAAKGKNIKTMSLVAYLVELGLTFLLDSKTKKVSKSKK</sequence>
<evidence type="ECO:0000313" key="1">
    <source>
        <dbReference type="EMBL" id="ASQ45043.1"/>
    </source>
</evidence>
<reference evidence="2" key="1">
    <citation type="submission" date="2016-07" db="EMBL/GenBank/DDBJ databases">
        <authorList>
            <person name="Florea S."/>
            <person name="Webb J.S."/>
            <person name="Jaromczyk J."/>
            <person name="Schardl C.L."/>
        </authorList>
    </citation>
    <scope>NUCLEOTIDE SEQUENCE [LARGE SCALE GENOMIC DNA]</scope>
    <source>
        <strain evidence="2">CDC-D5610</strain>
    </source>
</reference>